<organism evidence="2 3">
    <name type="scientific">Tribonema minus</name>
    <dbReference type="NCBI Taxonomy" id="303371"/>
    <lineage>
        <taxon>Eukaryota</taxon>
        <taxon>Sar</taxon>
        <taxon>Stramenopiles</taxon>
        <taxon>Ochrophyta</taxon>
        <taxon>PX clade</taxon>
        <taxon>Xanthophyceae</taxon>
        <taxon>Tribonematales</taxon>
        <taxon>Tribonemataceae</taxon>
        <taxon>Tribonema</taxon>
    </lineage>
</organism>
<accession>A0A836CLS2</accession>
<evidence type="ECO:0000313" key="2">
    <source>
        <dbReference type="EMBL" id="KAG5188036.1"/>
    </source>
</evidence>
<comment type="caution">
    <text evidence="2">The sequence shown here is derived from an EMBL/GenBank/DDBJ whole genome shotgun (WGS) entry which is preliminary data.</text>
</comment>
<proteinExistence type="predicted"/>
<feature type="compositionally biased region" description="Low complexity" evidence="1">
    <location>
        <begin position="55"/>
        <end position="75"/>
    </location>
</feature>
<feature type="region of interest" description="Disordered" evidence="1">
    <location>
        <begin position="280"/>
        <end position="309"/>
    </location>
</feature>
<reference evidence="2" key="1">
    <citation type="submission" date="2021-02" db="EMBL/GenBank/DDBJ databases">
        <title>First Annotated Genome of the Yellow-green Alga Tribonema minus.</title>
        <authorList>
            <person name="Mahan K.M."/>
        </authorList>
    </citation>
    <scope>NUCLEOTIDE SEQUENCE</scope>
    <source>
        <strain evidence="2">UTEX B ZZ1240</strain>
    </source>
</reference>
<protein>
    <submittedName>
        <fullName evidence="2">Uncharacterized protein</fullName>
    </submittedName>
</protein>
<dbReference type="AlphaFoldDB" id="A0A836CLS2"/>
<dbReference type="Proteomes" id="UP000664859">
    <property type="component" value="Unassembled WGS sequence"/>
</dbReference>
<name>A0A836CLS2_9STRA</name>
<sequence length="309" mass="31163">MFKIQAADADAQPVPAADRSLPARLCEVSIPQLNAADGGSKVKAAVSEAQAVLQSPTSTSTSPPPAEAGAAAPEGSSTATAVFAVSPWLERWLAEQQEGGRLSHRRGSDSFVASAIKPAFASVIPAAEAWRAAAACRACGGSGIPAAIVAAVGLCSPPLTLVLPVGDLATLQSLGWEGVGAPRAALRDCLQVWPGTTAAQLCEILKSPPHERLSGELVQATALSVSWSRAAAPPRAAAAAAASAAAAVVRQLRSNEAIGAGCHVVAIETTRRPVPMWQGEGKGAAGAGAGAKLPSVQFGDLRSKNRKGK</sequence>
<dbReference type="OrthoDB" id="10647130at2759"/>
<evidence type="ECO:0000256" key="1">
    <source>
        <dbReference type="SAM" id="MobiDB-lite"/>
    </source>
</evidence>
<dbReference type="EMBL" id="JAFCMP010000079">
    <property type="protein sequence ID" value="KAG5188036.1"/>
    <property type="molecule type" value="Genomic_DNA"/>
</dbReference>
<feature type="compositionally biased region" description="Gly residues" evidence="1">
    <location>
        <begin position="280"/>
        <end position="289"/>
    </location>
</feature>
<evidence type="ECO:0000313" key="3">
    <source>
        <dbReference type="Proteomes" id="UP000664859"/>
    </source>
</evidence>
<keyword evidence="3" id="KW-1185">Reference proteome</keyword>
<feature type="region of interest" description="Disordered" evidence="1">
    <location>
        <begin position="53"/>
        <end position="75"/>
    </location>
</feature>
<gene>
    <name evidence="2" type="ORF">JKP88DRAFT_275995</name>
</gene>